<dbReference type="Gene3D" id="1.20.1250.10">
    <property type="match status" value="1"/>
</dbReference>
<dbReference type="FunFam" id="1.20.1250.10:FF:000017">
    <property type="entry name" value="Interleukin 11"/>
    <property type="match status" value="1"/>
</dbReference>
<dbReference type="PANTHER" id="PTHR16922:SF0">
    <property type="entry name" value="INTERLEUKIN-11"/>
    <property type="match status" value="1"/>
</dbReference>
<evidence type="ECO:0000256" key="1">
    <source>
        <dbReference type="ARBA" id="ARBA00004613"/>
    </source>
</evidence>
<sequence length="193" mass="21613">MKSSVCRLLVALLSLCEGLQGLPAPRLKPSDPRADFDSIISLAKNLLSDTKHLFHHFKSRYPAEGEHKMDTLPVLSMSAVELANIQVPGGLARLSADLQNYQKHLEWLRRAGSVLRPLEPDLGALHARLERLVKRLEHLMSRLNLPRPSDPLPVLPSHGTHWAVVQAGHALFHSLHLYLDWAARALVLIRNKL</sequence>
<dbReference type="Pfam" id="PF07400">
    <property type="entry name" value="IL11"/>
    <property type="match status" value="1"/>
</dbReference>
<feature type="signal peptide" evidence="8">
    <location>
        <begin position="1"/>
        <end position="21"/>
    </location>
</feature>
<dbReference type="Proteomes" id="UP000694380">
    <property type="component" value="Unplaced"/>
</dbReference>
<dbReference type="GO" id="GO:0043410">
    <property type="term" value="P:positive regulation of MAPK cascade"/>
    <property type="evidence" value="ECO:0007669"/>
    <property type="project" value="Ensembl"/>
</dbReference>
<dbReference type="GO" id="GO:0046888">
    <property type="term" value="P:negative regulation of hormone secretion"/>
    <property type="evidence" value="ECO:0007669"/>
    <property type="project" value="Ensembl"/>
</dbReference>
<accession>A0A8C3FBF6</accession>
<keyword evidence="6" id="KW-0339">Growth factor</keyword>
<dbReference type="SUPFAM" id="SSF47266">
    <property type="entry name" value="4-helical cytokines"/>
    <property type="match status" value="1"/>
</dbReference>
<evidence type="ECO:0000256" key="3">
    <source>
        <dbReference type="ARBA" id="ARBA00022514"/>
    </source>
</evidence>
<dbReference type="GO" id="GO:0038154">
    <property type="term" value="P:interleukin-11-mediated signaling pathway"/>
    <property type="evidence" value="ECO:0007669"/>
    <property type="project" value="Ensembl"/>
</dbReference>
<evidence type="ECO:0000256" key="6">
    <source>
        <dbReference type="ARBA" id="ARBA00023030"/>
    </source>
</evidence>
<evidence type="ECO:0000256" key="2">
    <source>
        <dbReference type="ARBA" id="ARBA00007432"/>
    </source>
</evidence>
<comment type="similarity">
    <text evidence="2">Belongs to the IL-6 superfamily.</text>
</comment>
<dbReference type="GeneID" id="101949381"/>
<evidence type="ECO:0000313" key="10">
    <source>
        <dbReference type="Proteomes" id="UP000694380"/>
    </source>
</evidence>
<keyword evidence="10" id="KW-1185">Reference proteome</keyword>
<dbReference type="InterPro" id="IPR020438">
    <property type="entry name" value="IL-11"/>
</dbReference>
<dbReference type="CTD" id="3589"/>
<dbReference type="GO" id="GO:0005125">
    <property type="term" value="F:cytokine activity"/>
    <property type="evidence" value="ECO:0007669"/>
    <property type="project" value="UniProtKB-KW"/>
</dbReference>
<organism evidence="9 10">
    <name type="scientific">Chrysemys picta bellii</name>
    <name type="common">Western painted turtle</name>
    <name type="synonym">Emys bellii</name>
    <dbReference type="NCBI Taxonomy" id="8478"/>
    <lineage>
        <taxon>Eukaryota</taxon>
        <taxon>Metazoa</taxon>
        <taxon>Chordata</taxon>
        <taxon>Craniata</taxon>
        <taxon>Vertebrata</taxon>
        <taxon>Euteleostomi</taxon>
        <taxon>Archelosauria</taxon>
        <taxon>Testudinata</taxon>
        <taxon>Testudines</taxon>
        <taxon>Cryptodira</taxon>
        <taxon>Durocryptodira</taxon>
        <taxon>Testudinoidea</taxon>
        <taxon>Emydidae</taxon>
        <taxon>Chrysemys</taxon>
    </lineage>
</organism>
<evidence type="ECO:0000256" key="4">
    <source>
        <dbReference type="ARBA" id="ARBA00022525"/>
    </source>
</evidence>
<name>A0A8C3FBF6_CHRPI</name>
<reference evidence="9" key="2">
    <citation type="submission" date="2025-09" db="UniProtKB">
        <authorList>
            <consortium name="Ensembl"/>
        </authorList>
    </citation>
    <scope>IDENTIFICATION</scope>
</reference>
<keyword evidence="5 8" id="KW-0732">Signal</keyword>
<dbReference type="GO" id="GO:0008083">
    <property type="term" value="F:growth factor activity"/>
    <property type="evidence" value="ECO:0007669"/>
    <property type="project" value="UniProtKB-KW"/>
</dbReference>
<dbReference type="PANTHER" id="PTHR16922">
    <property type="entry name" value="INTERLEUKIN 11"/>
    <property type="match status" value="1"/>
</dbReference>
<dbReference type="GO" id="GO:0005615">
    <property type="term" value="C:extracellular space"/>
    <property type="evidence" value="ECO:0007669"/>
    <property type="project" value="UniProtKB-KW"/>
</dbReference>
<dbReference type="OMA" id="WAYRAFI"/>
<dbReference type="PRINTS" id="PR01927">
    <property type="entry name" value="INTRLEUKIN11"/>
</dbReference>
<proteinExistence type="inferred from homology"/>
<comment type="subcellular location">
    <subcellularLocation>
        <location evidence="1">Secreted</location>
    </subcellularLocation>
</comment>
<evidence type="ECO:0000256" key="5">
    <source>
        <dbReference type="ARBA" id="ARBA00022729"/>
    </source>
</evidence>
<dbReference type="AlphaFoldDB" id="A0A8C3FBF6"/>
<evidence type="ECO:0000256" key="7">
    <source>
        <dbReference type="ARBA" id="ARBA00072545"/>
    </source>
</evidence>
<dbReference type="Ensembl" id="ENSCPBT00000007094.1">
    <property type="protein sequence ID" value="ENSCPBP00000005840.1"/>
    <property type="gene ID" value="ENSCPBG00000004669.1"/>
</dbReference>
<dbReference type="InterPro" id="IPR009079">
    <property type="entry name" value="4_helix_cytokine-like_core"/>
</dbReference>
<keyword evidence="3" id="KW-0202">Cytokine</keyword>
<dbReference type="GO" id="GO:0005737">
    <property type="term" value="C:cytoplasm"/>
    <property type="evidence" value="ECO:0007669"/>
    <property type="project" value="TreeGrafter"/>
</dbReference>
<reference evidence="9" key="1">
    <citation type="submission" date="2025-08" db="UniProtKB">
        <authorList>
            <consortium name="Ensembl"/>
        </authorList>
    </citation>
    <scope>IDENTIFICATION</scope>
</reference>
<dbReference type="InterPro" id="IPR020412">
    <property type="entry name" value="IL-11_mml"/>
</dbReference>
<dbReference type="RefSeq" id="XP_065426752.1">
    <property type="nucleotide sequence ID" value="XM_065570680.1"/>
</dbReference>
<dbReference type="PRINTS" id="PR01943">
    <property type="entry name" value="INTLKN11MAML"/>
</dbReference>
<keyword evidence="4" id="KW-0964">Secreted</keyword>
<dbReference type="GO" id="GO:0008284">
    <property type="term" value="P:positive regulation of cell population proliferation"/>
    <property type="evidence" value="ECO:0007669"/>
    <property type="project" value="Ensembl"/>
</dbReference>
<gene>
    <name evidence="9" type="primary">IL11</name>
</gene>
<evidence type="ECO:0000256" key="8">
    <source>
        <dbReference type="SAM" id="SignalP"/>
    </source>
</evidence>
<dbReference type="GO" id="GO:0045944">
    <property type="term" value="P:positive regulation of transcription by RNA polymerase II"/>
    <property type="evidence" value="ECO:0007669"/>
    <property type="project" value="Ensembl"/>
</dbReference>
<evidence type="ECO:0000313" key="9">
    <source>
        <dbReference type="Ensembl" id="ENSCPBP00000005840.1"/>
    </source>
</evidence>
<dbReference type="GeneTree" id="ENSGT00390000007165"/>
<protein>
    <recommendedName>
        <fullName evidence="7">Interleukin-11</fullName>
    </recommendedName>
</protein>
<feature type="chain" id="PRO_5034544661" description="Interleukin-11" evidence="8">
    <location>
        <begin position="22"/>
        <end position="193"/>
    </location>
</feature>